<feature type="region of interest" description="Disordered" evidence="1">
    <location>
        <begin position="411"/>
        <end position="438"/>
    </location>
</feature>
<organism evidence="2 3">
    <name type="scientific">Gigaspora margarita</name>
    <dbReference type="NCBI Taxonomy" id="4874"/>
    <lineage>
        <taxon>Eukaryota</taxon>
        <taxon>Fungi</taxon>
        <taxon>Fungi incertae sedis</taxon>
        <taxon>Mucoromycota</taxon>
        <taxon>Glomeromycotina</taxon>
        <taxon>Glomeromycetes</taxon>
        <taxon>Diversisporales</taxon>
        <taxon>Gigasporaceae</taxon>
        <taxon>Gigaspora</taxon>
    </lineage>
</organism>
<evidence type="ECO:0000256" key="1">
    <source>
        <dbReference type="SAM" id="MobiDB-lite"/>
    </source>
</evidence>
<sequence length="438" mass="47915">ENQVSESQNQPAISYPSRINLEETFKSYNQSQSIIKRYTDDSDRAIYSGYPISFEYQKNCTAAFIGNKQGINGFITSAQCCFRNNCNLFPNQPSDNVYENEDDGNVTLIGGAYDMMFGNNGLDYVFVTSILNDWDNIPYTTGLTLDDDTISELYLITSYLTLNKTGYEVCAYGAKSGYRCGLLNEINMEITAPNPWNGSLTNLSVNEVYLGIKGFENEDIGGPVYIQIDNSGSTTAQALGHITSIFNDDRTDVTDFYYTPIEKVLLTGIIELATSQQVDAGNTDVTGIKNLEWNDTVNIMDLKIRDDESYYIYAGIIKPNGIKGILTAGHCVFENTDPDVFTEIQGQLQDIGDALKVAVGDKKCFGSVNGYICGKIIAVNQTAEFARSQGLPSYVAKGLNKVDTGSKVFGRGDSGGPVYTSEGLSRAHPAGHGKKDGK</sequence>
<keyword evidence="3" id="KW-1185">Reference proteome</keyword>
<dbReference type="InterPro" id="IPR009003">
    <property type="entry name" value="Peptidase_S1_PA"/>
</dbReference>
<proteinExistence type="predicted"/>
<dbReference type="Proteomes" id="UP000789901">
    <property type="component" value="Unassembled WGS sequence"/>
</dbReference>
<feature type="non-terminal residue" evidence="2">
    <location>
        <position position="1"/>
    </location>
</feature>
<name>A0ABN7WU79_GIGMA</name>
<reference evidence="2 3" key="1">
    <citation type="submission" date="2021-06" db="EMBL/GenBank/DDBJ databases">
        <authorList>
            <person name="Kallberg Y."/>
            <person name="Tangrot J."/>
            <person name="Rosling A."/>
        </authorList>
    </citation>
    <scope>NUCLEOTIDE SEQUENCE [LARGE SCALE GENOMIC DNA]</scope>
    <source>
        <strain evidence="2 3">120-4 pot B 10/14</strain>
    </source>
</reference>
<comment type="caution">
    <text evidence="2">The sequence shown here is derived from an EMBL/GenBank/DDBJ whole genome shotgun (WGS) entry which is preliminary data.</text>
</comment>
<dbReference type="EMBL" id="CAJVQB010063067">
    <property type="protein sequence ID" value="CAG8840517.1"/>
    <property type="molecule type" value="Genomic_DNA"/>
</dbReference>
<dbReference type="InterPro" id="IPR043504">
    <property type="entry name" value="Peptidase_S1_PA_chymotrypsin"/>
</dbReference>
<evidence type="ECO:0000313" key="2">
    <source>
        <dbReference type="EMBL" id="CAG8840517.1"/>
    </source>
</evidence>
<gene>
    <name evidence="2" type="ORF">GMARGA_LOCUS34951</name>
</gene>
<dbReference type="SUPFAM" id="SSF50494">
    <property type="entry name" value="Trypsin-like serine proteases"/>
    <property type="match status" value="1"/>
</dbReference>
<feature type="non-terminal residue" evidence="2">
    <location>
        <position position="438"/>
    </location>
</feature>
<accession>A0ABN7WU79</accession>
<protein>
    <submittedName>
        <fullName evidence="2">32971_t:CDS:1</fullName>
    </submittedName>
</protein>
<evidence type="ECO:0000313" key="3">
    <source>
        <dbReference type="Proteomes" id="UP000789901"/>
    </source>
</evidence>
<dbReference type="Gene3D" id="2.40.10.10">
    <property type="entry name" value="Trypsin-like serine proteases"/>
    <property type="match status" value="3"/>
</dbReference>